<feature type="region of interest" description="Disordered" evidence="1">
    <location>
        <begin position="666"/>
        <end position="691"/>
    </location>
</feature>
<dbReference type="EMBL" id="SDMP01000007">
    <property type="protein sequence ID" value="RYR49592.1"/>
    <property type="molecule type" value="Genomic_DNA"/>
</dbReference>
<feature type="compositionally biased region" description="Basic and acidic residues" evidence="1">
    <location>
        <begin position="245"/>
        <end position="269"/>
    </location>
</feature>
<feature type="compositionally biased region" description="Acidic residues" evidence="1">
    <location>
        <begin position="161"/>
        <end position="172"/>
    </location>
</feature>
<name>A0A445CF91_ARAHY</name>
<comment type="caution">
    <text evidence="3">The sequence shown here is derived from an EMBL/GenBank/DDBJ whole genome shotgun (WGS) entry which is preliminary data.</text>
</comment>
<feature type="region of interest" description="Disordered" evidence="1">
    <location>
        <begin position="746"/>
        <end position="824"/>
    </location>
</feature>
<evidence type="ECO:0000313" key="3">
    <source>
        <dbReference type="EMBL" id="RYR49592.1"/>
    </source>
</evidence>
<dbReference type="AlphaFoldDB" id="A0A445CF91"/>
<evidence type="ECO:0000259" key="2">
    <source>
        <dbReference type="Pfam" id="PF26130"/>
    </source>
</evidence>
<protein>
    <recommendedName>
        <fullName evidence="2">PB1-like domain-containing protein</fullName>
    </recommendedName>
</protein>
<dbReference type="PANTHER" id="PTHR31973">
    <property type="entry name" value="POLYPROTEIN, PUTATIVE-RELATED"/>
    <property type="match status" value="1"/>
</dbReference>
<evidence type="ECO:0000256" key="1">
    <source>
        <dbReference type="SAM" id="MobiDB-lite"/>
    </source>
</evidence>
<gene>
    <name evidence="3" type="ORF">Ahy_A07g036110</name>
</gene>
<feature type="region of interest" description="Disordered" evidence="1">
    <location>
        <begin position="149"/>
        <end position="219"/>
    </location>
</feature>
<feature type="compositionally biased region" description="Polar residues" evidence="1">
    <location>
        <begin position="750"/>
        <end position="764"/>
    </location>
</feature>
<feature type="compositionally biased region" description="Basic residues" evidence="1">
    <location>
        <begin position="670"/>
        <end position="681"/>
    </location>
</feature>
<accession>A0A445CF91</accession>
<dbReference type="Pfam" id="PF26130">
    <property type="entry name" value="PB1-like"/>
    <property type="match status" value="1"/>
</dbReference>
<dbReference type="InterPro" id="IPR058594">
    <property type="entry name" value="PB1-like_dom_pln"/>
</dbReference>
<dbReference type="Proteomes" id="UP000289738">
    <property type="component" value="Chromosome A07"/>
</dbReference>
<sequence length="824" mass="93309">MEAVVGLKREGEFEQLEGRDVNSRSNSTDRVCAGEIIVIEEIDGDRWSVFEAYAELKHFGYVEENTPSLWFKDSTHKDMKKNLKLFKGDADSIAMCKIAKMRDYVELYVVHKVEEEDVFSAAGYIDVGEKDGMDDISEGQELVVYGGVEEGQNQYEPSAADSEEEERDDEVNQEVKYGYSSDSDSLDSEYKPSREEDDSEDDFHFTDSDDELDPDVSGFQDVNVMNKKCRAMKKNSVANEDFENDEKGNSDDLDLDHEVGAEGSDSEHQGVRYPVHKVQKNMNQYKWEVGIVYASREEFKDTVTTYAVHTARAIRFRKCDLKRVRAVCSGDYPFWLYAAKIGDEDTWVGILHTKWLGKAFKKKVKVNPKVKIKELVSRAQKKWSLIVTKSLARVLEGKSRLFCSHISAEGLLPAYDDVIPGVDNRFCVRHLYSNFRKRFPGLQLKQLMWKCAKATHRKDWERHIAELKAVNQEAFQYLNAIPPMYWSRSRFTYNSKVDTLVNNMSESFNSAIVDAREKPIVTILEKIRVKIMTRRAENRELAQNYLGIILPRIRIRLERKSRSAKEWQPYWSAAQKYEGLNWNLFRGLPETSSSVVLVRPEVGVRDPSLICGVVGGCTCNDTPMLKFWAAFLLMGLLSFVGLRSDLRRGPWDEVGPFMDFAEFGGARSGRPSHRPVKKRRPAVGDEKQSSCTHLLRKEEKQRCSICGSVGRNKSRCLEPIEDLPPAAKGGRKTTFSQPIPKLAVNREAASATQPPFSAQSNNAAQPKRPRGRSKGTTKPNCSTQHDPQPKKLASPTSFAPPSSSSQPTTRTLPSSQLTLVTSSS</sequence>
<organism evidence="3 4">
    <name type="scientific">Arachis hypogaea</name>
    <name type="common">Peanut</name>
    <dbReference type="NCBI Taxonomy" id="3818"/>
    <lineage>
        <taxon>Eukaryota</taxon>
        <taxon>Viridiplantae</taxon>
        <taxon>Streptophyta</taxon>
        <taxon>Embryophyta</taxon>
        <taxon>Tracheophyta</taxon>
        <taxon>Spermatophyta</taxon>
        <taxon>Magnoliopsida</taxon>
        <taxon>eudicotyledons</taxon>
        <taxon>Gunneridae</taxon>
        <taxon>Pentapetalae</taxon>
        <taxon>rosids</taxon>
        <taxon>fabids</taxon>
        <taxon>Fabales</taxon>
        <taxon>Fabaceae</taxon>
        <taxon>Papilionoideae</taxon>
        <taxon>50 kb inversion clade</taxon>
        <taxon>dalbergioids sensu lato</taxon>
        <taxon>Dalbergieae</taxon>
        <taxon>Pterocarpus clade</taxon>
        <taxon>Arachis</taxon>
    </lineage>
</organism>
<reference evidence="3 4" key="1">
    <citation type="submission" date="2019-01" db="EMBL/GenBank/DDBJ databases">
        <title>Sequencing of cultivated peanut Arachis hypogaea provides insights into genome evolution and oil improvement.</title>
        <authorList>
            <person name="Chen X."/>
        </authorList>
    </citation>
    <scope>NUCLEOTIDE SEQUENCE [LARGE SCALE GENOMIC DNA]</scope>
    <source>
        <strain evidence="4">cv. Fuhuasheng</strain>
        <tissue evidence="3">Leaves</tissue>
    </source>
</reference>
<dbReference type="PANTHER" id="PTHR31973:SF187">
    <property type="entry name" value="MUTATOR TRANSPOSASE MUDRA PROTEIN"/>
    <property type="match status" value="1"/>
</dbReference>
<evidence type="ECO:0000313" key="4">
    <source>
        <dbReference type="Proteomes" id="UP000289738"/>
    </source>
</evidence>
<feature type="domain" description="PB1-like" evidence="2">
    <location>
        <begin position="33"/>
        <end position="111"/>
    </location>
</feature>
<keyword evidence="4" id="KW-1185">Reference proteome</keyword>
<feature type="compositionally biased region" description="Low complexity" evidence="1">
    <location>
        <begin position="794"/>
        <end position="815"/>
    </location>
</feature>
<proteinExistence type="predicted"/>
<feature type="compositionally biased region" description="Polar residues" evidence="1">
    <location>
        <begin position="776"/>
        <end position="786"/>
    </location>
</feature>
<feature type="region of interest" description="Disordered" evidence="1">
    <location>
        <begin position="239"/>
        <end position="269"/>
    </location>
</feature>